<evidence type="ECO:0000313" key="1">
    <source>
        <dbReference type="EMBL" id="PRY39274.1"/>
    </source>
</evidence>
<proteinExistence type="predicted"/>
<protein>
    <submittedName>
        <fullName evidence="1">Uncharacterized protein</fullName>
    </submittedName>
</protein>
<dbReference type="EMBL" id="PVTE01000008">
    <property type="protein sequence ID" value="PRY39274.1"/>
    <property type="molecule type" value="Genomic_DNA"/>
</dbReference>
<dbReference type="AlphaFoldDB" id="A0A2T0T0U2"/>
<keyword evidence="2" id="KW-1185">Reference proteome</keyword>
<organism evidence="1 2">
    <name type="scientific">Spirosoma oryzae</name>
    <dbReference type="NCBI Taxonomy" id="1469603"/>
    <lineage>
        <taxon>Bacteria</taxon>
        <taxon>Pseudomonadati</taxon>
        <taxon>Bacteroidota</taxon>
        <taxon>Cytophagia</taxon>
        <taxon>Cytophagales</taxon>
        <taxon>Cytophagaceae</taxon>
        <taxon>Spirosoma</taxon>
    </lineage>
</organism>
<dbReference type="Proteomes" id="UP000238375">
    <property type="component" value="Unassembled WGS sequence"/>
</dbReference>
<comment type="caution">
    <text evidence="1">The sequence shown here is derived from an EMBL/GenBank/DDBJ whole genome shotgun (WGS) entry which is preliminary data.</text>
</comment>
<evidence type="ECO:0000313" key="2">
    <source>
        <dbReference type="Proteomes" id="UP000238375"/>
    </source>
</evidence>
<name>A0A2T0T0U2_9BACT</name>
<reference evidence="1 2" key="1">
    <citation type="submission" date="2018-03" db="EMBL/GenBank/DDBJ databases">
        <title>Genomic Encyclopedia of Archaeal and Bacterial Type Strains, Phase II (KMG-II): from individual species to whole genera.</title>
        <authorList>
            <person name="Goeker M."/>
        </authorList>
    </citation>
    <scope>NUCLEOTIDE SEQUENCE [LARGE SCALE GENOMIC DNA]</scope>
    <source>
        <strain evidence="1 2">DSM 28354</strain>
    </source>
</reference>
<sequence length="49" mass="5581">MFNQFDSLSENEMSFIIGGGGISDLTVRVLTWIGDNFHRLQVEDPSLYM</sequence>
<accession>A0A2T0T0U2</accession>
<gene>
    <name evidence="1" type="ORF">CLV58_108164</name>
</gene>